<name>A0A2N9EWC2_FAGSY</name>
<gene>
    <name evidence="1" type="ORF">FSB_LOCUS6751</name>
</gene>
<evidence type="ECO:0008006" key="2">
    <source>
        <dbReference type="Google" id="ProtNLM"/>
    </source>
</evidence>
<evidence type="ECO:0000313" key="1">
    <source>
        <dbReference type="EMBL" id="SPC78869.1"/>
    </source>
</evidence>
<dbReference type="InterPro" id="IPR036691">
    <property type="entry name" value="Endo/exonu/phosph_ase_sf"/>
</dbReference>
<sequence>MLFPHVENIEKLKRQGHDLRDFCGENGRENFVGFGAKVKETVNAKNEVLWNLKVKLMCNSAREWKATWFSIFEFGDSSGTSTTPTIDIIPQLGLSQGSSESEHPETPALAAVIPRTIDCPPTESFTSEVSSLQGVDGLAKTKADSFSITLENLELWPVGNVVHTWGTPQDWFLELKDGQRLHLPMEIEKFVHKEILEDHLLNWYDSYEATSCGDQEEYGTVTRGILLMWDRRAVEKLDEAVGHFSVSCKFQNVVDHYEWAFFGVYEPHVDNERMLMWDELSGVQHWWDVPWCVGGDFNVVRFPSEHLGTAGYISSMFDFSDFISINGLVDIPMEGGSFTWFNNRDTVSMSRLDRFLFTTEWEGTLHVAGVPVSDQDIIRDHIVNFYKSLFTESGVRRPLLDGLHFNSLDEEEAAWLERLVDKEEIFNVVMGFNGDKALGPDGFPLSFFQHCWHIVKHDILAVTHEFHMHNQYEKSLNATFIALIPKKTEAMEVKDFRPISLNAFVKGRQILDSVLIANECLDNRLKEGTPGVLCKLNLEKAYNHVVGGELVSGFSVGMEAPRLLMVSHLFADDTLIFCDADPDQVRNEQLHWSLDFVRVAHDWELESIASFLDLLYSTKVRGSGADIVIWLHSLQKGFTGRLWICEHAGRAVLVVIGTM</sequence>
<organism evidence="1">
    <name type="scientific">Fagus sylvatica</name>
    <name type="common">Beechnut</name>
    <dbReference type="NCBI Taxonomy" id="28930"/>
    <lineage>
        <taxon>Eukaryota</taxon>
        <taxon>Viridiplantae</taxon>
        <taxon>Streptophyta</taxon>
        <taxon>Embryophyta</taxon>
        <taxon>Tracheophyta</taxon>
        <taxon>Spermatophyta</taxon>
        <taxon>Magnoliopsida</taxon>
        <taxon>eudicotyledons</taxon>
        <taxon>Gunneridae</taxon>
        <taxon>Pentapetalae</taxon>
        <taxon>rosids</taxon>
        <taxon>fabids</taxon>
        <taxon>Fagales</taxon>
        <taxon>Fagaceae</taxon>
        <taxon>Fagus</taxon>
    </lineage>
</organism>
<protein>
    <recommendedName>
        <fullName evidence="2">Reverse transcriptase domain-containing protein</fullName>
    </recommendedName>
</protein>
<dbReference type="SUPFAM" id="SSF56219">
    <property type="entry name" value="DNase I-like"/>
    <property type="match status" value="1"/>
</dbReference>
<dbReference type="PANTHER" id="PTHR46890">
    <property type="entry name" value="NON-LTR RETROLELEMENT REVERSE TRANSCRIPTASE-LIKE PROTEIN-RELATED"/>
    <property type="match status" value="1"/>
</dbReference>
<dbReference type="Gene3D" id="3.60.10.10">
    <property type="entry name" value="Endonuclease/exonuclease/phosphatase"/>
    <property type="match status" value="1"/>
</dbReference>
<dbReference type="EMBL" id="OIVN01000354">
    <property type="protein sequence ID" value="SPC78869.1"/>
    <property type="molecule type" value="Genomic_DNA"/>
</dbReference>
<reference evidence="1" key="1">
    <citation type="submission" date="2018-02" db="EMBL/GenBank/DDBJ databases">
        <authorList>
            <person name="Cohen D.B."/>
            <person name="Kent A.D."/>
        </authorList>
    </citation>
    <scope>NUCLEOTIDE SEQUENCE</scope>
</reference>
<dbReference type="PANTHER" id="PTHR46890:SF49">
    <property type="entry name" value="RNA-DIRECTED DNA POLYMERASE"/>
    <property type="match status" value="1"/>
</dbReference>
<proteinExistence type="predicted"/>
<dbReference type="AlphaFoldDB" id="A0A2N9EWC2"/>
<accession>A0A2N9EWC2</accession>
<dbReference type="InterPro" id="IPR052343">
    <property type="entry name" value="Retrotransposon-Effector_Assoc"/>
</dbReference>